<feature type="region of interest" description="Disordered" evidence="1">
    <location>
        <begin position="1"/>
        <end position="71"/>
    </location>
</feature>
<keyword evidence="3" id="KW-1185">Reference proteome</keyword>
<name>A0A835W9B7_CHLIN</name>
<protein>
    <submittedName>
        <fullName evidence="2">Uncharacterized protein</fullName>
    </submittedName>
</protein>
<evidence type="ECO:0000256" key="1">
    <source>
        <dbReference type="SAM" id="MobiDB-lite"/>
    </source>
</evidence>
<proteinExistence type="predicted"/>
<comment type="caution">
    <text evidence="2">The sequence shown here is derived from an EMBL/GenBank/DDBJ whole genome shotgun (WGS) entry which is preliminary data.</text>
</comment>
<feature type="compositionally biased region" description="Polar residues" evidence="1">
    <location>
        <begin position="1"/>
        <end position="23"/>
    </location>
</feature>
<dbReference type="OrthoDB" id="523359at2759"/>
<reference evidence="2" key="1">
    <citation type="journal article" date="2020" name="bioRxiv">
        <title>Comparative genomics of Chlamydomonas.</title>
        <authorList>
            <person name="Craig R.J."/>
            <person name="Hasan A.R."/>
            <person name="Ness R.W."/>
            <person name="Keightley P.D."/>
        </authorList>
    </citation>
    <scope>NUCLEOTIDE SEQUENCE</scope>
    <source>
        <strain evidence="2">SAG 7.73</strain>
    </source>
</reference>
<sequence>MSNKWWNGPQTTTGRGIYSQYNPDSIKEWVERSQSPRRVGTPDRSLAQLRELQRPTTTSTGHRTTEPRPVNAHVQQPVSTPMLPQFAHHHHYGWLPPSPERRVGGSIAHASPRQAGHGVSYGIANTHNHQIHNTHMLISTRKP</sequence>
<accession>A0A835W9B7</accession>
<dbReference type="EMBL" id="JAEHOC010000004">
    <property type="protein sequence ID" value="KAG2442844.1"/>
    <property type="molecule type" value="Genomic_DNA"/>
</dbReference>
<evidence type="ECO:0000313" key="3">
    <source>
        <dbReference type="Proteomes" id="UP000650467"/>
    </source>
</evidence>
<dbReference type="AlphaFoldDB" id="A0A835W9B7"/>
<gene>
    <name evidence="2" type="ORF">HXX76_002923</name>
</gene>
<organism evidence="2 3">
    <name type="scientific">Chlamydomonas incerta</name>
    <dbReference type="NCBI Taxonomy" id="51695"/>
    <lineage>
        <taxon>Eukaryota</taxon>
        <taxon>Viridiplantae</taxon>
        <taxon>Chlorophyta</taxon>
        <taxon>core chlorophytes</taxon>
        <taxon>Chlorophyceae</taxon>
        <taxon>CS clade</taxon>
        <taxon>Chlamydomonadales</taxon>
        <taxon>Chlamydomonadaceae</taxon>
        <taxon>Chlamydomonas</taxon>
    </lineage>
</organism>
<dbReference type="Proteomes" id="UP000650467">
    <property type="component" value="Unassembled WGS sequence"/>
</dbReference>
<evidence type="ECO:0000313" key="2">
    <source>
        <dbReference type="EMBL" id="KAG2442844.1"/>
    </source>
</evidence>